<proteinExistence type="predicted"/>
<dbReference type="Proteomes" id="UP001596504">
    <property type="component" value="Unassembled WGS sequence"/>
</dbReference>
<evidence type="ECO:0000259" key="1">
    <source>
        <dbReference type="Pfam" id="PF10040"/>
    </source>
</evidence>
<evidence type="ECO:0000313" key="2">
    <source>
        <dbReference type="EMBL" id="MFC7343252.1"/>
    </source>
</evidence>
<evidence type="ECO:0000313" key="3">
    <source>
        <dbReference type="Proteomes" id="UP001596504"/>
    </source>
</evidence>
<gene>
    <name evidence="2" type="primary">cas6</name>
    <name evidence="2" type="ORF">ACFQRI_17770</name>
</gene>
<dbReference type="Gene3D" id="3.30.70.1900">
    <property type="match status" value="1"/>
</dbReference>
<dbReference type="RefSeq" id="WP_380669969.1">
    <property type="nucleotide sequence ID" value="NZ_JBHTCJ010000009.1"/>
</dbReference>
<dbReference type="Pfam" id="PF10040">
    <property type="entry name" value="CRISPR_Cas6"/>
    <property type="match status" value="1"/>
</dbReference>
<comment type="caution">
    <text evidence="2">The sequence shown here is derived from an EMBL/GenBank/DDBJ whole genome shotgun (WGS) entry which is preliminary data.</text>
</comment>
<name>A0ABW2LL48_9PSEU</name>
<protein>
    <submittedName>
        <fullName evidence="2">CRISPR system precrRNA processing endoribonuclease RAMP protein Cas6</fullName>
    </submittedName>
</protein>
<organism evidence="2 3">
    <name type="scientific">Saccharopolyspora griseoalba</name>
    <dbReference type="NCBI Taxonomy" id="1431848"/>
    <lineage>
        <taxon>Bacteria</taxon>
        <taxon>Bacillati</taxon>
        <taxon>Actinomycetota</taxon>
        <taxon>Actinomycetes</taxon>
        <taxon>Pseudonocardiales</taxon>
        <taxon>Pseudonocardiaceae</taxon>
        <taxon>Saccharopolyspora</taxon>
    </lineage>
</organism>
<dbReference type="CDD" id="cd21141">
    <property type="entry name" value="Cas6_III-like"/>
    <property type="match status" value="1"/>
</dbReference>
<sequence>MPATITFTLDMSERPWIYPARLHGAVCALLEEPGADHRRQHKPFAAGPLRDTEDGTRWRIGWLGEEHPPQVPETVRFGDVSCPVRGVQHEGTGYAGLAQAKPAAHAQIETLSPLYFSRNGRDHPLPDPVLIVRNLTQRWNVHAPADLAISDEALRELTDTVILHDMAGETVRTPVSATMKQIGFFGTIRLGLSKKAGRGTQTLFAALMRYATMAGVGAQTPHGFGAVELTEMTP</sequence>
<keyword evidence="3" id="KW-1185">Reference proteome</keyword>
<reference evidence="3" key="1">
    <citation type="journal article" date="2019" name="Int. J. Syst. Evol. Microbiol.">
        <title>The Global Catalogue of Microorganisms (GCM) 10K type strain sequencing project: providing services to taxonomists for standard genome sequencing and annotation.</title>
        <authorList>
            <consortium name="The Broad Institute Genomics Platform"/>
            <consortium name="The Broad Institute Genome Sequencing Center for Infectious Disease"/>
            <person name="Wu L."/>
            <person name="Ma J."/>
        </authorList>
    </citation>
    <scope>NUCLEOTIDE SEQUENCE [LARGE SCALE GENOMIC DNA]</scope>
    <source>
        <strain evidence="3">WLHS5</strain>
    </source>
</reference>
<feature type="domain" description="CRISPR-associated protein Cas6 C-terminal" evidence="1">
    <location>
        <begin position="108"/>
        <end position="227"/>
    </location>
</feature>
<accession>A0ABW2LL48</accession>
<dbReference type="EMBL" id="JBHTCJ010000009">
    <property type="protein sequence ID" value="MFC7343252.1"/>
    <property type="molecule type" value="Genomic_DNA"/>
</dbReference>
<dbReference type="InterPro" id="IPR019267">
    <property type="entry name" value="CRISPR-assoc_Cas6_C"/>
</dbReference>